<dbReference type="EMBL" id="PKPP01007923">
    <property type="protein sequence ID" value="PWA52072.1"/>
    <property type="molecule type" value="Genomic_DNA"/>
</dbReference>
<gene>
    <name evidence="2" type="ORF">CTI12_AA357070</name>
</gene>
<feature type="region of interest" description="Disordered" evidence="1">
    <location>
        <begin position="46"/>
        <end position="73"/>
    </location>
</feature>
<organism evidence="2 3">
    <name type="scientific">Artemisia annua</name>
    <name type="common">Sweet wormwood</name>
    <dbReference type="NCBI Taxonomy" id="35608"/>
    <lineage>
        <taxon>Eukaryota</taxon>
        <taxon>Viridiplantae</taxon>
        <taxon>Streptophyta</taxon>
        <taxon>Embryophyta</taxon>
        <taxon>Tracheophyta</taxon>
        <taxon>Spermatophyta</taxon>
        <taxon>Magnoliopsida</taxon>
        <taxon>eudicotyledons</taxon>
        <taxon>Gunneridae</taxon>
        <taxon>Pentapetalae</taxon>
        <taxon>asterids</taxon>
        <taxon>campanulids</taxon>
        <taxon>Asterales</taxon>
        <taxon>Asteraceae</taxon>
        <taxon>Asteroideae</taxon>
        <taxon>Anthemideae</taxon>
        <taxon>Artemisiinae</taxon>
        <taxon>Artemisia</taxon>
    </lineage>
</organism>
<name>A0A2U1LSU4_ARTAN</name>
<protein>
    <recommendedName>
        <fullName evidence="4">Heavy metal-associated domain, HMA</fullName>
    </recommendedName>
</protein>
<comment type="caution">
    <text evidence="2">The sequence shown here is derived from an EMBL/GenBank/DDBJ whole genome shotgun (WGS) entry which is preliminary data.</text>
</comment>
<dbReference type="OrthoDB" id="689350at2759"/>
<dbReference type="STRING" id="35608.A0A2U1LSU4"/>
<accession>A0A2U1LSU4</accession>
<reference evidence="2 3" key="1">
    <citation type="journal article" date="2018" name="Mol. Plant">
        <title>The genome of Artemisia annua provides insight into the evolution of Asteraceae family and artemisinin biosynthesis.</title>
        <authorList>
            <person name="Shen Q."/>
            <person name="Zhang L."/>
            <person name="Liao Z."/>
            <person name="Wang S."/>
            <person name="Yan T."/>
            <person name="Shi P."/>
            <person name="Liu M."/>
            <person name="Fu X."/>
            <person name="Pan Q."/>
            <person name="Wang Y."/>
            <person name="Lv Z."/>
            <person name="Lu X."/>
            <person name="Zhang F."/>
            <person name="Jiang W."/>
            <person name="Ma Y."/>
            <person name="Chen M."/>
            <person name="Hao X."/>
            <person name="Li L."/>
            <person name="Tang Y."/>
            <person name="Lv G."/>
            <person name="Zhou Y."/>
            <person name="Sun X."/>
            <person name="Brodelius P.E."/>
            <person name="Rose J.K.C."/>
            <person name="Tang K."/>
        </authorList>
    </citation>
    <scope>NUCLEOTIDE SEQUENCE [LARGE SCALE GENOMIC DNA]</scope>
    <source>
        <strain evidence="3">cv. Huhao1</strain>
        <tissue evidence="2">Leaf</tissue>
    </source>
</reference>
<feature type="compositionally biased region" description="Basic and acidic residues" evidence="1">
    <location>
        <begin position="53"/>
        <end position="73"/>
    </location>
</feature>
<evidence type="ECO:0008006" key="4">
    <source>
        <dbReference type="Google" id="ProtNLM"/>
    </source>
</evidence>
<evidence type="ECO:0000313" key="2">
    <source>
        <dbReference type="EMBL" id="PWA52072.1"/>
    </source>
</evidence>
<sequence>MAHTGEGVDKIEIDAAKDTVAITGDGDPYEIIVQARKAVKCGVEVVTIGPPPKKPDEKKPDEKKPGDEKPKDKGCTCIFPPPYIHYPHSCLACRQVAVVHMNPDPCTTCSIM</sequence>
<proteinExistence type="predicted"/>
<dbReference type="Proteomes" id="UP000245207">
    <property type="component" value="Unassembled WGS sequence"/>
</dbReference>
<evidence type="ECO:0000313" key="3">
    <source>
        <dbReference type="Proteomes" id="UP000245207"/>
    </source>
</evidence>
<evidence type="ECO:0000256" key="1">
    <source>
        <dbReference type="SAM" id="MobiDB-lite"/>
    </source>
</evidence>
<dbReference type="AlphaFoldDB" id="A0A2U1LSU4"/>
<keyword evidence="3" id="KW-1185">Reference proteome</keyword>